<dbReference type="EMBL" id="MK500301">
    <property type="protein sequence ID" value="QBK85015.1"/>
    <property type="molecule type" value="Genomic_DNA"/>
</dbReference>
<sequence length="406" mass="46163">MEEIKTIDFFDIFIKNKCKGIKTENENLETGKLEINNMRGLIRTQNSQIVYISTIVNNITYFLTVLRRGELLLYWLPLVVDLTTTITDIVQPLDVRFYDQNTVNLPGFISQKFVMTGNNGSYTLFPTENKFLIGKSTFFVVNSITKAIVVNLAQTPQNFIQSWTIDVEEGFNVDNNIFAGLNYTIQPIIPNKVPANINSGAYLAPPDTSTLTNGLATKLAPLPPSLNYDVLTFDNPDFEFIQIVQTNIPDPDQCNLVFQNDTRLVFNNDLRNTLTEFCNISNIQNCYFHTNNRDCVKKIEYEYCKTEENCGSKSTESKNGCLGKCPQGNICILGNEDFECIQTQQLAGLFAGVESGNNLFWYILVIGIIIFVILIIVFFVYYFSNSKKEPVEGPLYPEEYDKIYDE</sequence>
<organism evidence="2">
    <name type="scientific">Pithovirus LCDPAC02</name>
    <dbReference type="NCBI Taxonomy" id="2506601"/>
    <lineage>
        <taxon>Viruses</taxon>
        <taxon>Pithoviruses</taxon>
    </lineage>
</organism>
<evidence type="ECO:0000256" key="1">
    <source>
        <dbReference type="SAM" id="Phobius"/>
    </source>
</evidence>
<feature type="transmembrane region" description="Helical" evidence="1">
    <location>
        <begin position="359"/>
        <end position="383"/>
    </location>
</feature>
<reference evidence="2" key="1">
    <citation type="journal article" date="2019" name="MBio">
        <title>Virus Genomes from Deep Sea Sediments Expand the Ocean Megavirome and Support Independent Origins of Viral Gigantism.</title>
        <authorList>
            <person name="Backstrom D."/>
            <person name="Yutin N."/>
            <person name="Jorgensen S.L."/>
            <person name="Dharamshi J."/>
            <person name="Homa F."/>
            <person name="Zaremba-Niedwiedzka K."/>
            <person name="Spang A."/>
            <person name="Wolf Y.I."/>
            <person name="Koonin E.V."/>
            <person name="Ettema T.J."/>
        </authorList>
    </citation>
    <scope>NUCLEOTIDE SEQUENCE</scope>
</reference>
<keyword evidence="1" id="KW-1133">Transmembrane helix</keyword>
<gene>
    <name evidence="2" type="ORF">LCDPAC02_02140</name>
</gene>
<evidence type="ECO:0008006" key="3">
    <source>
        <dbReference type="Google" id="ProtNLM"/>
    </source>
</evidence>
<keyword evidence="1" id="KW-0472">Membrane</keyword>
<keyword evidence="1" id="KW-0812">Transmembrane</keyword>
<evidence type="ECO:0000313" key="2">
    <source>
        <dbReference type="EMBL" id="QBK85015.1"/>
    </source>
</evidence>
<name>A0A481YQG9_9VIRU</name>
<protein>
    <recommendedName>
        <fullName evidence="3">Transmembrane protein</fullName>
    </recommendedName>
</protein>
<proteinExistence type="predicted"/>
<accession>A0A481YQG9</accession>